<dbReference type="Proteomes" id="UP000692954">
    <property type="component" value="Unassembled WGS sequence"/>
</dbReference>
<comment type="caution">
    <text evidence="1">The sequence shown here is derived from an EMBL/GenBank/DDBJ whole genome shotgun (WGS) entry which is preliminary data.</text>
</comment>
<name>A0A8S1K9A9_9CILI</name>
<dbReference type="OrthoDB" id="10497147at2759"/>
<accession>A0A8S1K9A9</accession>
<dbReference type="AlphaFoldDB" id="A0A8S1K9A9"/>
<keyword evidence="2" id="KW-1185">Reference proteome</keyword>
<dbReference type="EMBL" id="CAJJDN010000006">
    <property type="protein sequence ID" value="CAD8052230.1"/>
    <property type="molecule type" value="Genomic_DNA"/>
</dbReference>
<organism evidence="1 2">
    <name type="scientific">Paramecium sonneborni</name>
    <dbReference type="NCBI Taxonomy" id="65129"/>
    <lineage>
        <taxon>Eukaryota</taxon>
        <taxon>Sar</taxon>
        <taxon>Alveolata</taxon>
        <taxon>Ciliophora</taxon>
        <taxon>Intramacronucleata</taxon>
        <taxon>Oligohymenophorea</taxon>
        <taxon>Peniculida</taxon>
        <taxon>Parameciidae</taxon>
        <taxon>Paramecium</taxon>
    </lineage>
</organism>
<evidence type="ECO:0000313" key="1">
    <source>
        <dbReference type="EMBL" id="CAD8052230.1"/>
    </source>
</evidence>
<sequence>MQDWPQCTYANHKTQSIIGFCFSSMCKNKNRLLCFDCFKENSHDNHKNEIIPIQELTEWMKLQENDSQKALDLLDQYIEMISKPILQIQKQVKNQIDYFSEQDLVNSNYTELDDKIKNLVRQKLIRNQICSDELKKWFIKFSQFLENLNKLMTQQNMTNTLFLKQFNQQFEDIINPKNQNNNNRNQQREGFLVGNFLQNEKNLQGQQNLNQNQDGLLEFQIQIDYLSQIYNQKKNERIDLLSDPTIYDGIDHLFYGQPDKAKQIFETLLKKQSDPDVVLWLAYSQYCLKKYKEVIATLKELLRNQENQQILQQGWYLILMSTISLQCYGDALISTYKYLKLRPHSHRGWIKAGFVLIKNNQLQLAISYLFQVLKYDVYNLEAKSYLCLAYYLTKQTQLAQQLYAEILNLDSKSTFLNFINPYIRR</sequence>
<reference evidence="1" key="1">
    <citation type="submission" date="2021-01" db="EMBL/GenBank/DDBJ databases">
        <authorList>
            <consortium name="Genoscope - CEA"/>
            <person name="William W."/>
        </authorList>
    </citation>
    <scope>NUCLEOTIDE SEQUENCE</scope>
</reference>
<evidence type="ECO:0008006" key="3">
    <source>
        <dbReference type="Google" id="ProtNLM"/>
    </source>
</evidence>
<protein>
    <recommendedName>
        <fullName evidence="3">Tetratricopeptide repeat protein</fullName>
    </recommendedName>
</protein>
<gene>
    <name evidence="1" type="ORF">PSON_ATCC_30995.1.T0060349</name>
</gene>
<evidence type="ECO:0000313" key="2">
    <source>
        <dbReference type="Proteomes" id="UP000692954"/>
    </source>
</evidence>
<proteinExistence type="predicted"/>